<dbReference type="InterPro" id="IPR036322">
    <property type="entry name" value="WD40_repeat_dom_sf"/>
</dbReference>
<dbReference type="PANTHER" id="PTHR19848">
    <property type="entry name" value="WD40 REPEAT PROTEIN"/>
    <property type="match status" value="1"/>
</dbReference>
<evidence type="ECO:0000256" key="2">
    <source>
        <dbReference type="ARBA" id="ARBA00022737"/>
    </source>
</evidence>
<dbReference type="Pfam" id="PF00400">
    <property type="entry name" value="WD40"/>
    <property type="match status" value="1"/>
</dbReference>
<dbReference type="SMART" id="SM00320">
    <property type="entry name" value="WD40"/>
    <property type="match status" value="3"/>
</dbReference>
<dbReference type="Proteomes" id="UP000076871">
    <property type="component" value="Unassembled WGS sequence"/>
</dbReference>
<feature type="non-terminal residue" evidence="4">
    <location>
        <position position="1"/>
    </location>
</feature>
<accession>A0A165BI53</accession>
<dbReference type="RefSeq" id="XP_040758844.1">
    <property type="nucleotide sequence ID" value="XM_040905137.1"/>
</dbReference>
<dbReference type="PROSITE" id="PS50294">
    <property type="entry name" value="WD_REPEATS_REGION"/>
    <property type="match status" value="1"/>
</dbReference>
<dbReference type="InterPro" id="IPR001680">
    <property type="entry name" value="WD40_rpt"/>
</dbReference>
<name>A0A165BI53_9APHY</name>
<evidence type="ECO:0000313" key="5">
    <source>
        <dbReference type="Proteomes" id="UP000076871"/>
    </source>
</evidence>
<dbReference type="InterPro" id="IPR019775">
    <property type="entry name" value="WD40_repeat_CS"/>
</dbReference>
<keyword evidence="1 3" id="KW-0853">WD repeat</keyword>
<dbReference type="PANTHER" id="PTHR19848:SF8">
    <property type="entry name" value="F-BOX AND WD REPEAT DOMAIN CONTAINING 7"/>
    <property type="match status" value="1"/>
</dbReference>
<dbReference type="InterPro" id="IPR015943">
    <property type="entry name" value="WD40/YVTN_repeat-like_dom_sf"/>
</dbReference>
<dbReference type="EMBL" id="KV427670">
    <property type="protein sequence ID" value="KZT01104.1"/>
    <property type="molecule type" value="Genomic_DNA"/>
</dbReference>
<organism evidence="4 5">
    <name type="scientific">Laetiporus sulphureus 93-53</name>
    <dbReference type="NCBI Taxonomy" id="1314785"/>
    <lineage>
        <taxon>Eukaryota</taxon>
        <taxon>Fungi</taxon>
        <taxon>Dikarya</taxon>
        <taxon>Basidiomycota</taxon>
        <taxon>Agaricomycotina</taxon>
        <taxon>Agaricomycetes</taxon>
        <taxon>Polyporales</taxon>
        <taxon>Laetiporus</taxon>
    </lineage>
</organism>
<feature type="repeat" description="WD" evidence="3">
    <location>
        <begin position="8"/>
        <end position="49"/>
    </location>
</feature>
<keyword evidence="5" id="KW-1185">Reference proteome</keyword>
<dbReference type="InParanoid" id="A0A165BI53"/>
<sequence length="282" mass="31682">QFTLKKMLRGHDLPVNTVAVSHDGLTLLTGADDGHVIVWDLETARQIQDISCVFHGQVVCICWIDLGKGDNLAFIIGCADGSLQVYQRVDLKAPFAYCSMTVGHKAFVQNISYDHSSGRIASVGRGTIQLWKLTTGCLEKIPMDFEQEGVMVQSVHFLDNGTNIILCLCELHEVLCYNVDPWNLQWAKQIPTRIGHSMLSSDEQSLFISNLLSGVDQYRLPSMKQTRSYSYPILHNYMMQVSLFDNKVVMGRDDGFARVFDIRTGQLTQMLDHSHGERRAVA</sequence>
<gene>
    <name evidence="4" type="ORF">LAESUDRAFT_664639</name>
</gene>
<evidence type="ECO:0000256" key="3">
    <source>
        <dbReference type="PROSITE-ProRule" id="PRU00221"/>
    </source>
</evidence>
<dbReference type="STRING" id="1314785.A0A165BI53"/>
<evidence type="ECO:0000256" key="1">
    <source>
        <dbReference type="ARBA" id="ARBA00022574"/>
    </source>
</evidence>
<reference evidence="4 5" key="1">
    <citation type="journal article" date="2016" name="Mol. Biol. Evol.">
        <title>Comparative Genomics of Early-Diverging Mushroom-Forming Fungi Provides Insights into the Origins of Lignocellulose Decay Capabilities.</title>
        <authorList>
            <person name="Nagy L.G."/>
            <person name="Riley R."/>
            <person name="Tritt A."/>
            <person name="Adam C."/>
            <person name="Daum C."/>
            <person name="Floudas D."/>
            <person name="Sun H."/>
            <person name="Yadav J.S."/>
            <person name="Pangilinan J."/>
            <person name="Larsson K.H."/>
            <person name="Matsuura K."/>
            <person name="Barry K."/>
            <person name="Labutti K."/>
            <person name="Kuo R."/>
            <person name="Ohm R.A."/>
            <person name="Bhattacharya S.S."/>
            <person name="Shirouzu T."/>
            <person name="Yoshinaga Y."/>
            <person name="Martin F.M."/>
            <person name="Grigoriev I.V."/>
            <person name="Hibbett D.S."/>
        </authorList>
    </citation>
    <scope>NUCLEOTIDE SEQUENCE [LARGE SCALE GENOMIC DNA]</scope>
    <source>
        <strain evidence="4 5">93-53</strain>
    </source>
</reference>
<dbReference type="GeneID" id="63822167"/>
<protein>
    <submittedName>
        <fullName evidence="4">WD40 repeat-like protein</fullName>
    </submittedName>
</protein>
<dbReference type="AlphaFoldDB" id="A0A165BI53"/>
<keyword evidence="2" id="KW-0677">Repeat</keyword>
<dbReference type="OrthoDB" id="2800964at2759"/>
<dbReference type="SUPFAM" id="SSF50978">
    <property type="entry name" value="WD40 repeat-like"/>
    <property type="match status" value="1"/>
</dbReference>
<dbReference type="Gene3D" id="2.130.10.10">
    <property type="entry name" value="YVTN repeat-like/Quinoprotein amine dehydrogenase"/>
    <property type="match status" value="1"/>
</dbReference>
<dbReference type="PROSITE" id="PS00678">
    <property type="entry name" value="WD_REPEATS_1"/>
    <property type="match status" value="1"/>
</dbReference>
<evidence type="ECO:0000313" key="4">
    <source>
        <dbReference type="EMBL" id="KZT01104.1"/>
    </source>
</evidence>
<dbReference type="PROSITE" id="PS50082">
    <property type="entry name" value="WD_REPEATS_2"/>
    <property type="match status" value="1"/>
</dbReference>
<proteinExistence type="predicted"/>